<feature type="signal peptide" evidence="1">
    <location>
        <begin position="1"/>
        <end position="19"/>
    </location>
</feature>
<comment type="caution">
    <text evidence="2">The sequence shown here is derived from an EMBL/GenBank/DDBJ whole genome shotgun (WGS) entry which is preliminary data.</text>
</comment>
<evidence type="ECO:0000313" key="3">
    <source>
        <dbReference type="Proteomes" id="UP000647424"/>
    </source>
</evidence>
<dbReference type="AlphaFoldDB" id="A0A927FG99"/>
<protein>
    <submittedName>
        <fullName evidence="2">Uncharacterized protein</fullName>
    </submittedName>
</protein>
<reference evidence="2" key="1">
    <citation type="submission" date="2020-09" db="EMBL/GenBank/DDBJ databases">
        <title>Genome seq and assembly of Limnohabitants sp.</title>
        <authorList>
            <person name="Chhetri G."/>
        </authorList>
    </citation>
    <scope>NUCLEOTIDE SEQUENCE</scope>
    <source>
        <strain evidence="2">JUR4</strain>
    </source>
</reference>
<dbReference type="Proteomes" id="UP000647424">
    <property type="component" value="Unassembled WGS sequence"/>
</dbReference>
<dbReference type="EMBL" id="JACYFT010000001">
    <property type="protein sequence ID" value="MBD8049392.1"/>
    <property type="molecule type" value="Genomic_DNA"/>
</dbReference>
<organism evidence="2 3">
    <name type="scientific">Limnohabitans radicicola</name>
    <dbReference type="NCBI Taxonomy" id="2771427"/>
    <lineage>
        <taxon>Bacteria</taxon>
        <taxon>Pseudomonadati</taxon>
        <taxon>Pseudomonadota</taxon>
        <taxon>Betaproteobacteria</taxon>
        <taxon>Burkholderiales</taxon>
        <taxon>Comamonadaceae</taxon>
        <taxon>Limnohabitans</taxon>
    </lineage>
</organism>
<dbReference type="RefSeq" id="WP_191817861.1">
    <property type="nucleotide sequence ID" value="NZ_JACYFT010000001.1"/>
</dbReference>
<keyword evidence="3" id="KW-1185">Reference proteome</keyword>
<evidence type="ECO:0000256" key="1">
    <source>
        <dbReference type="SAM" id="SignalP"/>
    </source>
</evidence>
<sequence>MIKKICLLSLCLLALGAGATEPYPTVHMRALPDFLKRVWLLNKPDMSDQSRCAAAFDGDGESDKATLQCSVHIRMAAEGARRAMRYCEEKRAELKIRDACKVVVE</sequence>
<evidence type="ECO:0000313" key="2">
    <source>
        <dbReference type="EMBL" id="MBD8049392.1"/>
    </source>
</evidence>
<feature type="chain" id="PRO_5037318994" evidence="1">
    <location>
        <begin position="20"/>
        <end position="105"/>
    </location>
</feature>
<gene>
    <name evidence="2" type="ORF">IC609_02465</name>
</gene>
<proteinExistence type="predicted"/>
<name>A0A927FG99_9BURK</name>
<keyword evidence="1" id="KW-0732">Signal</keyword>
<accession>A0A927FG99</accession>